<keyword evidence="7 12" id="KW-0863">Zinc-finger</keyword>
<dbReference type="Pfam" id="PF01807">
    <property type="entry name" value="Zn_ribbon_DnaG"/>
    <property type="match status" value="1"/>
</dbReference>
<evidence type="ECO:0000256" key="3">
    <source>
        <dbReference type="ARBA" id="ARBA00022679"/>
    </source>
</evidence>
<dbReference type="Pfam" id="PF08275">
    <property type="entry name" value="DNAG_N"/>
    <property type="match status" value="1"/>
</dbReference>
<comment type="cofactor">
    <cofactor evidence="12 13">
        <name>Zn(2+)</name>
        <dbReference type="ChEBI" id="CHEBI:29105"/>
    </cofactor>
    <text evidence="12 13">Binds 1 zinc ion per monomer.</text>
</comment>
<evidence type="ECO:0000256" key="6">
    <source>
        <dbReference type="ARBA" id="ARBA00022723"/>
    </source>
</evidence>
<dbReference type="SUPFAM" id="SSF57783">
    <property type="entry name" value="Zinc beta-ribbon"/>
    <property type="match status" value="1"/>
</dbReference>
<keyword evidence="8 12" id="KW-0862">Zinc</keyword>
<dbReference type="InterPro" id="IPR019475">
    <property type="entry name" value="DNA_primase_DnaB-bd"/>
</dbReference>
<keyword evidence="6 12" id="KW-0479">Metal-binding</keyword>
<sequence>MAGLIRRGDIDEVRSRINIADVVGDFVTLKSAGVGSMKGLCPFHDERSPSFHVRPQVGYYHCFGCGEGGDVFTFLQKMDHVTFSEAVERLAAKIGYQLHYEDGGPAADQGNRARLLAANEAAREYFAEQLTAPGADAGRAFLGERGFDASVAAHFGVGYAPQGWDNLGKHLRGRGFTEAELTAAGLLSAGDRGTYDRFRGRLIWPIRDQTGQTVGFGARRLFDDDKGPKYLNTPETPIYHKAQVLYGLDLAKRDIARSRQVVVVEGYTDVMACHLAGVTTAVATCGTSFGVDHIKIMRRVLSDDSAGLGEVIFTFDPDAAGQKAALRAFSEEQRFAAQTYVAVAPDGLDPCDLRLAQGDDAVRRLVKGKKPMFEFVIKQKLSAYDLETVEGRVAALRDAAPIVADIRDPALRPAYTRQLAKMLAMELDDVRRAVDSAGSRSSASTSASGAASGRDGGRALEARPDARSGDARHGASSGTPAAVSHGRGDAGGAQGVVVVTPGAQSITSLAEPAPGFDQPVVRPSVSITDLPSTTAVRTERDALMALLQSPVIVGRELLGQASVCGFNNGALAAIRDSIGRNIDAFDRPDWVAVVQADVPEEYRSLVEQLAVAPIPERPERQPELYLRRITSSLIQRHLGRRKEELKGTLQRTDAVAQPEVYRDIQRQLVQLEADRRALQAE</sequence>
<evidence type="ECO:0000256" key="14">
    <source>
        <dbReference type="SAM" id="MobiDB-lite"/>
    </source>
</evidence>
<dbReference type="Gene3D" id="3.40.1360.10">
    <property type="match status" value="1"/>
</dbReference>
<comment type="subunit">
    <text evidence="12">Monomer. Interacts with DnaB.</text>
</comment>
<dbReference type="SUPFAM" id="SSF56731">
    <property type="entry name" value="DNA primase core"/>
    <property type="match status" value="1"/>
</dbReference>
<keyword evidence="9" id="KW-0460">Magnesium</keyword>
<dbReference type="PANTHER" id="PTHR30313">
    <property type="entry name" value="DNA PRIMASE"/>
    <property type="match status" value="1"/>
</dbReference>
<dbReference type="RefSeq" id="WP_259538756.1">
    <property type="nucleotide sequence ID" value="NZ_JANLCJ010000003.1"/>
</dbReference>
<evidence type="ECO:0000256" key="7">
    <source>
        <dbReference type="ARBA" id="ARBA00022771"/>
    </source>
</evidence>
<dbReference type="InterPro" id="IPR030846">
    <property type="entry name" value="DnaG_bac"/>
</dbReference>
<dbReference type="EC" id="2.7.7.101" evidence="12"/>
<feature type="domain" description="Toprim" evidence="15">
    <location>
        <begin position="259"/>
        <end position="345"/>
    </location>
</feature>
<name>A0ABT2H1W8_9MICO</name>
<dbReference type="InterPro" id="IPR036977">
    <property type="entry name" value="DNA_primase_Znf_CHC2"/>
</dbReference>
<evidence type="ECO:0000259" key="15">
    <source>
        <dbReference type="PROSITE" id="PS50880"/>
    </source>
</evidence>
<evidence type="ECO:0000256" key="13">
    <source>
        <dbReference type="PIRNR" id="PIRNR002811"/>
    </source>
</evidence>
<evidence type="ECO:0000313" key="17">
    <source>
        <dbReference type="Proteomes" id="UP001165586"/>
    </source>
</evidence>
<dbReference type="NCBIfam" id="TIGR01391">
    <property type="entry name" value="dnaG"/>
    <property type="match status" value="1"/>
</dbReference>
<dbReference type="InterPro" id="IPR034151">
    <property type="entry name" value="TOPRIM_DnaG_bac"/>
</dbReference>
<keyword evidence="4 12" id="KW-0548">Nucleotidyltransferase</keyword>
<dbReference type="HAMAP" id="MF_00974">
    <property type="entry name" value="DNA_primase_DnaG"/>
    <property type="match status" value="1"/>
</dbReference>
<accession>A0ABT2H1W8</accession>
<gene>
    <name evidence="12 16" type="primary">dnaG</name>
    <name evidence="16" type="ORF">N1032_09150</name>
</gene>
<keyword evidence="17" id="KW-1185">Reference proteome</keyword>
<dbReference type="InterPro" id="IPR006295">
    <property type="entry name" value="DNA_primase_DnaG"/>
</dbReference>
<keyword evidence="10 12" id="KW-0238">DNA-binding</keyword>
<dbReference type="SMART" id="SM00400">
    <property type="entry name" value="ZnF_CHCC"/>
    <property type="match status" value="1"/>
</dbReference>
<dbReference type="EMBL" id="JANLCJ010000003">
    <property type="protein sequence ID" value="MCS5733902.1"/>
    <property type="molecule type" value="Genomic_DNA"/>
</dbReference>
<dbReference type="Gene3D" id="3.90.580.10">
    <property type="entry name" value="Zinc finger, CHC2-type domain"/>
    <property type="match status" value="1"/>
</dbReference>
<dbReference type="Gene3D" id="3.90.980.10">
    <property type="entry name" value="DNA primase, catalytic core, N-terminal domain"/>
    <property type="match status" value="1"/>
</dbReference>
<keyword evidence="2 12" id="KW-0639">Primosome</keyword>
<evidence type="ECO:0000256" key="1">
    <source>
        <dbReference type="ARBA" id="ARBA00022478"/>
    </source>
</evidence>
<dbReference type="InterPro" id="IPR050219">
    <property type="entry name" value="DnaG_primase"/>
</dbReference>
<evidence type="ECO:0000256" key="9">
    <source>
        <dbReference type="ARBA" id="ARBA00022842"/>
    </source>
</evidence>
<dbReference type="SMART" id="SM00493">
    <property type="entry name" value="TOPRIM"/>
    <property type="match status" value="1"/>
</dbReference>
<proteinExistence type="inferred from homology"/>
<dbReference type="InterPro" id="IPR013264">
    <property type="entry name" value="DNAG_N"/>
</dbReference>
<feature type="compositionally biased region" description="Basic and acidic residues" evidence="14">
    <location>
        <begin position="455"/>
        <end position="473"/>
    </location>
</feature>
<reference evidence="16" key="1">
    <citation type="submission" date="2022-08" db="EMBL/GenBank/DDBJ databases">
        <authorList>
            <person name="Deng Y."/>
            <person name="Han X.-F."/>
            <person name="Zhang Y.-Q."/>
        </authorList>
    </citation>
    <scope>NUCLEOTIDE SEQUENCE</scope>
    <source>
        <strain evidence="16">CPCC 203386</strain>
    </source>
</reference>
<dbReference type="InterPro" id="IPR002694">
    <property type="entry name" value="Znf_CHC2"/>
</dbReference>
<comment type="similarity">
    <text evidence="12 13">Belongs to the DnaG primase family.</text>
</comment>
<dbReference type="InterPro" id="IPR006171">
    <property type="entry name" value="TOPRIM_dom"/>
</dbReference>
<feature type="zinc finger region" description="CHC2-type" evidence="12">
    <location>
        <begin position="41"/>
        <end position="65"/>
    </location>
</feature>
<keyword evidence="5 12" id="KW-0235">DNA replication</keyword>
<dbReference type="CDD" id="cd03364">
    <property type="entry name" value="TOPRIM_DnaG_primases"/>
    <property type="match status" value="1"/>
</dbReference>
<evidence type="ECO:0000256" key="5">
    <source>
        <dbReference type="ARBA" id="ARBA00022705"/>
    </source>
</evidence>
<dbReference type="Pfam" id="PF13662">
    <property type="entry name" value="Toprim_4"/>
    <property type="match status" value="1"/>
</dbReference>
<dbReference type="PANTHER" id="PTHR30313:SF2">
    <property type="entry name" value="DNA PRIMASE"/>
    <property type="match status" value="1"/>
</dbReference>
<comment type="catalytic activity">
    <reaction evidence="12">
        <text>ssDNA + n NTP = ssDNA/pppN(pN)n-1 hybrid + (n-1) diphosphate.</text>
        <dbReference type="EC" id="2.7.7.101"/>
    </reaction>
</comment>
<dbReference type="InterPro" id="IPR037068">
    <property type="entry name" value="DNA_primase_core_N_sf"/>
</dbReference>
<evidence type="ECO:0000256" key="2">
    <source>
        <dbReference type="ARBA" id="ARBA00022515"/>
    </source>
</evidence>
<evidence type="ECO:0000256" key="12">
    <source>
        <dbReference type="HAMAP-Rule" id="MF_00974"/>
    </source>
</evidence>
<evidence type="ECO:0000256" key="10">
    <source>
        <dbReference type="ARBA" id="ARBA00023125"/>
    </source>
</evidence>
<organism evidence="16 17">
    <name type="scientific">Herbiconiux daphne</name>
    <dbReference type="NCBI Taxonomy" id="2970914"/>
    <lineage>
        <taxon>Bacteria</taxon>
        <taxon>Bacillati</taxon>
        <taxon>Actinomycetota</taxon>
        <taxon>Actinomycetes</taxon>
        <taxon>Micrococcales</taxon>
        <taxon>Microbacteriaceae</taxon>
        <taxon>Herbiconiux</taxon>
    </lineage>
</organism>
<keyword evidence="1 12" id="KW-0240">DNA-directed RNA polymerase</keyword>
<dbReference type="Proteomes" id="UP001165586">
    <property type="component" value="Unassembled WGS sequence"/>
</dbReference>
<dbReference type="Pfam" id="PF10410">
    <property type="entry name" value="DnaB_bind"/>
    <property type="match status" value="1"/>
</dbReference>
<evidence type="ECO:0000313" key="16">
    <source>
        <dbReference type="EMBL" id="MCS5733902.1"/>
    </source>
</evidence>
<evidence type="ECO:0000256" key="11">
    <source>
        <dbReference type="ARBA" id="ARBA00023163"/>
    </source>
</evidence>
<keyword evidence="3 12" id="KW-0808">Transferase</keyword>
<feature type="region of interest" description="Disordered" evidence="14">
    <location>
        <begin position="436"/>
        <end position="489"/>
    </location>
</feature>
<evidence type="ECO:0000256" key="4">
    <source>
        <dbReference type="ARBA" id="ARBA00022695"/>
    </source>
</evidence>
<evidence type="ECO:0000256" key="8">
    <source>
        <dbReference type="ARBA" id="ARBA00022833"/>
    </source>
</evidence>
<comment type="function">
    <text evidence="12 13">RNA polymerase that catalyzes the synthesis of short RNA molecules used as primers for DNA polymerase during DNA replication.</text>
</comment>
<feature type="compositionally biased region" description="Low complexity" evidence="14">
    <location>
        <begin position="436"/>
        <end position="453"/>
    </location>
</feature>
<comment type="caution">
    <text evidence="16">The sequence shown here is derived from an EMBL/GenBank/DDBJ whole genome shotgun (WGS) entry which is preliminary data.</text>
</comment>
<keyword evidence="11 12" id="KW-0804">Transcription</keyword>
<dbReference type="PIRSF" id="PIRSF002811">
    <property type="entry name" value="DnaG"/>
    <property type="match status" value="1"/>
</dbReference>
<dbReference type="PROSITE" id="PS50880">
    <property type="entry name" value="TOPRIM"/>
    <property type="match status" value="1"/>
</dbReference>
<protein>
    <recommendedName>
        <fullName evidence="12 13">DNA primase</fullName>
        <ecNumber evidence="12">2.7.7.101</ecNumber>
    </recommendedName>
</protein>
<comment type="domain">
    <text evidence="12">Contains an N-terminal zinc-binding domain, a central core domain that contains the primase activity, and a C-terminal DnaB-binding domain.</text>
</comment>